<proteinExistence type="predicted"/>
<comment type="caution">
    <text evidence="1">The sequence shown here is derived from an EMBL/GenBank/DDBJ whole genome shotgun (WGS) entry which is preliminary data.</text>
</comment>
<dbReference type="Proteomes" id="UP001281147">
    <property type="component" value="Unassembled WGS sequence"/>
</dbReference>
<sequence>MTSQPVAGPSTGSSNSYPEEKSQILTSTQTHDLFKKLKKELQGSERQGKFEKELKKQITAGSFVPQKAIIFGLGNFTGGGMDLNSEWLKKNKPSESEQDRRKKQWKEDRTKRIRQLVFFLDVQRIVTSTSKSKKKLQVFAQDPEFGMGDLEFLKDLDIAILQAPSGNDAVCPNTVGPDTITYSAFLPYPQTLDLITRCSQHGPAIHIGSDLSGMMAKRVEVGRGGDEVKTWNKYKATHKIIPPEDPSADRSAYIHVRTSSGGSCKECVRPSGSRGAT</sequence>
<organism evidence="1 2">
    <name type="scientific">Vermiconidia calcicola</name>
    <dbReference type="NCBI Taxonomy" id="1690605"/>
    <lineage>
        <taxon>Eukaryota</taxon>
        <taxon>Fungi</taxon>
        <taxon>Dikarya</taxon>
        <taxon>Ascomycota</taxon>
        <taxon>Pezizomycotina</taxon>
        <taxon>Dothideomycetes</taxon>
        <taxon>Dothideomycetidae</taxon>
        <taxon>Mycosphaerellales</taxon>
        <taxon>Extremaceae</taxon>
        <taxon>Vermiconidia</taxon>
    </lineage>
</organism>
<dbReference type="EMBL" id="JAUTXU010000377">
    <property type="protein sequence ID" value="KAK3682026.1"/>
    <property type="molecule type" value="Genomic_DNA"/>
</dbReference>
<accession>A0ACC3MAW5</accession>
<evidence type="ECO:0000313" key="1">
    <source>
        <dbReference type="EMBL" id="KAK3682026.1"/>
    </source>
</evidence>
<keyword evidence="2" id="KW-1185">Reference proteome</keyword>
<gene>
    <name evidence="1" type="ORF">LTR37_020652</name>
</gene>
<evidence type="ECO:0000313" key="2">
    <source>
        <dbReference type="Proteomes" id="UP001281147"/>
    </source>
</evidence>
<protein>
    <submittedName>
        <fullName evidence="1">Uncharacterized protein</fullName>
    </submittedName>
</protein>
<reference evidence="1" key="1">
    <citation type="submission" date="2023-07" db="EMBL/GenBank/DDBJ databases">
        <title>Black Yeasts Isolated from many extreme environments.</title>
        <authorList>
            <person name="Coleine C."/>
            <person name="Stajich J.E."/>
            <person name="Selbmann L."/>
        </authorList>
    </citation>
    <scope>NUCLEOTIDE SEQUENCE</scope>
    <source>
        <strain evidence="1">CCFEE 5714</strain>
    </source>
</reference>
<name>A0ACC3MAW5_9PEZI</name>